<dbReference type="HAMAP" id="MF_00235">
    <property type="entry name" value="Adenylate_kinase_Adk"/>
    <property type="match status" value="1"/>
</dbReference>
<dbReference type="InterPro" id="IPR036193">
    <property type="entry name" value="ADK_active_lid_dom_sf"/>
</dbReference>
<dbReference type="GO" id="GO:0005524">
    <property type="term" value="F:ATP binding"/>
    <property type="evidence" value="ECO:0007669"/>
    <property type="project" value="InterPro"/>
</dbReference>
<gene>
    <name evidence="6" type="ORF">PCAR00345_LOCUS10963</name>
</gene>
<protein>
    <recommendedName>
        <fullName evidence="7">Adenylate kinase active site lid domain-containing protein</fullName>
    </recommendedName>
</protein>
<name>A0A7S4B918_CHRCT</name>
<dbReference type="SUPFAM" id="SSF57774">
    <property type="entry name" value="Microbial and mitochondrial ADK, insert 'zinc finger' domain"/>
    <property type="match status" value="1"/>
</dbReference>
<dbReference type="AlphaFoldDB" id="A0A7S4B918"/>
<sequence length="152" mass="17112">MERGELVPDEVIIGIVKDRLAESDCKENGWLLDGFPRTEEQAKALAAAGIEPTKVLYLQVPDEMLIERVVGRRLDPETGKIYHLKFAPPESDEVAARLTQRSDDTEEKARVRLQAFHKHMSAVESCYIGIISYVDGTKPKTEVFAELQKSLE</sequence>
<dbReference type="Pfam" id="PF00406">
    <property type="entry name" value="ADK"/>
    <property type="match status" value="1"/>
</dbReference>
<comment type="similarity">
    <text evidence="1 5">Belongs to the adenylate kinase family.</text>
</comment>
<dbReference type="PANTHER" id="PTHR23359">
    <property type="entry name" value="NUCLEOTIDE KINASE"/>
    <property type="match status" value="1"/>
</dbReference>
<dbReference type="GO" id="GO:0004017">
    <property type="term" value="F:AMP kinase activity"/>
    <property type="evidence" value="ECO:0007669"/>
    <property type="project" value="InterPro"/>
</dbReference>
<keyword evidence="2 5" id="KW-0808">Transferase</keyword>
<keyword evidence="3" id="KW-0547">Nucleotide-binding</keyword>
<dbReference type="Gene3D" id="3.40.50.300">
    <property type="entry name" value="P-loop containing nucleotide triphosphate hydrolases"/>
    <property type="match status" value="1"/>
</dbReference>
<evidence type="ECO:0000256" key="3">
    <source>
        <dbReference type="ARBA" id="ARBA00022741"/>
    </source>
</evidence>
<dbReference type="CDD" id="cd01428">
    <property type="entry name" value="ADK"/>
    <property type="match status" value="1"/>
</dbReference>
<dbReference type="SUPFAM" id="SSF52540">
    <property type="entry name" value="P-loop containing nucleoside triphosphate hydrolases"/>
    <property type="match status" value="1"/>
</dbReference>
<reference evidence="6" key="1">
    <citation type="submission" date="2021-01" db="EMBL/GenBank/DDBJ databases">
        <authorList>
            <person name="Corre E."/>
            <person name="Pelletier E."/>
            <person name="Niang G."/>
            <person name="Scheremetjew M."/>
            <person name="Finn R."/>
            <person name="Kale V."/>
            <person name="Holt S."/>
            <person name="Cochrane G."/>
            <person name="Meng A."/>
            <person name="Brown T."/>
            <person name="Cohen L."/>
        </authorList>
    </citation>
    <scope>NUCLEOTIDE SEQUENCE</scope>
    <source>
        <strain evidence="6">CCMP645</strain>
    </source>
</reference>
<dbReference type="PRINTS" id="PR00094">
    <property type="entry name" value="ADENYLTKNASE"/>
</dbReference>
<proteinExistence type="inferred from homology"/>
<keyword evidence="4 5" id="KW-0418">Kinase</keyword>
<evidence type="ECO:0000256" key="1">
    <source>
        <dbReference type="ARBA" id="ARBA00007220"/>
    </source>
</evidence>
<evidence type="ECO:0000256" key="2">
    <source>
        <dbReference type="ARBA" id="ARBA00022679"/>
    </source>
</evidence>
<dbReference type="EMBL" id="HBIZ01017601">
    <property type="protein sequence ID" value="CAE0758369.1"/>
    <property type="molecule type" value="Transcribed_RNA"/>
</dbReference>
<accession>A0A7S4B918</accession>
<dbReference type="InterPro" id="IPR033690">
    <property type="entry name" value="Adenylat_kinase_CS"/>
</dbReference>
<evidence type="ECO:0008006" key="7">
    <source>
        <dbReference type="Google" id="ProtNLM"/>
    </source>
</evidence>
<dbReference type="PROSITE" id="PS00113">
    <property type="entry name" value="ADENYLATE_KINASE"/>
    <property type="match status" value="1"/>
</dbReference>
<evidence type="ECO:0000256" key="4">
    <source>
        <dbReference type="ARBA" id="ARBA00022777"/>
    </source>
</evidence>
<evidence type="ECO:0000313" key="6">
    <source>
        <dbReference type="EMBL" id="CAE0758369.1"/>
    </source>
</evidence>
<dbReference type="InterPro" id="IPR000850">
    <property type="entry name" value="Adenylat/UMP-CMP_kin"/>
</dbReference>
<dbReference type="InterPro" id="IPR027417">
    <property type="entry name" value="P-loop_NTPase"/>
</dbReference>
<evidence type="ECO:0000256" key="5">
    <source>
        <dbReference type="RuleBase" id="RU003330"/>
    </source>
</evidence>
<organism evidence="6">
    <name type="scientific">Chrysotila carterae</name>
    <name type="common">Marine alga</name>
    <name type="synonym">Syracosphaera carterae</name>
    <dbReference type="NCBI Taxonomy" id="13221"/>
    <lineage>
        <taxon>Eukaryota</taxon>
        <taxon>Haptista</taxon>
        <taxon>Haptophyta</taxon>
        <taxon>Prymnesiophyceae</taxon>
        <taxon>Isochrysidales</taxon>
        <taxon>Isochrysidaceae</taxon>
        <taxon>Chrysotila</taxon>
    </lineage>
</organism>